<dbReference type="Pfam" id="PF05368">
    <property type="entry name" value="NmrA"/>
    <property type="match status" value="1"/>
</dbReference>
<dbReference type="Proteomes" id="UP000001997">
    <property type="component" value="Unassembled WGS sequence"/>
</dbReference>
<dbReference type="EMBL" id="CH408155">
    <property type="protein sequence ID" value="EDK36288.2"/>
    <property type="molecule type" value="Genomic_DNA"/>
</dbReference>
<evidence type="ECO:0000256" key="1">
    <source>
        <dbReference type="ARBA" id="ARBA00006328"/>
    </source>
</evidence>
<dbReference type="Gene3D" id="3.90.25.10">
    <property type="entry name" value="UDP-galactose 4-epimerase, domain 1"/>
    <property type="match status" value="1"/>
</dbReference>
<evidence type="ECO:0000256" key="2">
    <source>
        <dbReference type="ARBA" id="ARBA00022857"/>
    </source>
</evidence>
<name>A5DAT1_PICGU</name>
<dbReference type="PANTHER" id="PTHR42748">
    <property type="entry name" value="NITROGEN METABOLITE REPRESSION PROTEIN NMRA FAMILY MEMBER"/>
    <property type="match status" value="1"/>
</dbReference>
<dbReference type="SUPFAM" id="SSF51735">
    <property type="entry name" value="NAD(P)-binding Rossmann-fold domains"/>
    <property type="match status" value="1"/>
</dbReference>
<evidence type="ECO:0000259" key="3">
    <source>
        <dbReference type="Pfam" id="PF05368"/>
    </source>
</evidence>
<keyword evidence="5" id="KW-1185">Reference proteome</keyword>
<sequence>MSKLFVVFGATGQQGGSAISHVLDDPELSKQFKIRAVTRDPSNPKLSSFKERGVEVVKGDFNDASSLKAAVSGAFVVFGVTLSVYDPVKGTEEEVKQGKSIVDAAIEAGAKYFIWSSAPDPDKISHGKYKHVSIYGGKSGVMDYIKSQPITGIYYSPGSFMQNYQSQLAPKPLGDGTYGIFGRFKPDTELPIIDINDTGKFIGAILENPEKFSEQFVASAEGVYKVEDIVARIAKVSGKTITYHQATVEQFKENVPPFLKPFADVLNDFFQLIVEFGYYGPDSKKQVDNWSKQAHGKLTTIEEFFEKNPLTFK</sequence>
<accession>A5DAT1</accession>
<evidence type="ECO:0000313" key="5">
    <source>
        <dbReference type="Proteomes" id="UP000001997"/>
    </source>
</evidence>
<proteinExistence type="inferred from homology"/>
<dbReference type="HOGENOM" id="CLU_007383_8_1_1"/>
<dbReference type="InterPro" id="IPR051164">
    <property type="entry name" value="NmrA-like_oxidored"/>
</dbReference>
<dbReference type="eggNOG" id="ENOG502QQEA">
    <property type="taxonomic scope" value="Eukaryota"/>
</dbReference>
<protein>
    <recommendedName>
        <fullName evidence="3">NmrA-like domain-containing protein</fullName>
    </recommendedName>
</protein>
<dbReference type="OrthoDB" id="4083373at2759"/>
<dbReference type="InterPro" id="IPR008030">
    <property type="entry name" value="NmrA-like"/>
</dbReference>
<organism evidence="4 5">
    <name type="scientific">Meyerozyma guilliermondii (strain ATCC 6260 / CBS 566 / DSM 6381 / JCM 1539 / NBRC 10279 / NRRL Y-324)</name>
    <name type="common">Yeast</name>
    <name type="synonym">Candida guilliermondii</name>
    <dbReference type="NCBI Taxonomy" id="294746"/>
    <lineage>
        <taxon>Eukaryota</taxon>
        <taxon>Fungi</taxon>
        <taxon>Dikarya</taxon>
        <taxon>Ascomycota</taxon>
        <taxon>Saccharomycotina</taxon>
        <taxon>Pichiomycetes</taxon>
        <taxon>Debaryomycetaceae</taxon>
        <taxon>Meyerozyma</taxon>
    </lineage>
</organism>
<dbReference type="CDD" id="cd05251">
    <property type="entry name" value="NmrA_like_SDR_a"/>
    <property type="match status" value="1"/>
</dbReference>
<dbReference type="STRING" id="294746.A5DAT1"/>
<reference evidence="4 5" key="1">
    <citation type="journal article" date="2009" name="Nature">
        <title>Evolution of pathogenicity and sexual reproduction in eight Candida genomes.</title>
        <authorList>
            <person name="Butler G."/>
            <person name="Rasmussen M.D."/>
            <person name="Lin M.F."/>
            <person name="Santos M.A."/>
            <person name="Sakthikumar S."/>
            <person name="Munro C.A."/>
            <person name="Rheinbay E."/>
            <person name="Grabherr M."/>
            <person name="Forche A."/>
            <person name="Reedy J.L."/>
            <person name="Agrafioti I."/>
            <person name="Arnaud M.B."/>
            <person name="Bates S."/>
            <person name="Brown A.J."/>
            <person name="Brunke S."/>
            <person name="Costanzo M.C."/>
            <person name="Fitzpatrick D.A."/>
            <person name="de Groot P.W."/>
            <person name="Harris D."/>
            <person name="Hoyer L.L."/>
            <person name="Hube B."/>
            <person name="Klis F.M."/>
            <person name="Kodira C."/>
            <person name="Lennard N."/>
            <person name="Logue M.E."/>
            <person name="Martin R."/>
            <person name="Neiman A.M."/>
            <person name="Nikolaou E."/>
            <person name="Quail M.A."/>
            <person name="Quinn J."/>
            <person name="Santos M.C."/>
            <person name="Schmitzberger F.F."/>
            <person name="Sherlock G."/>
            <person name="Shah P."/>
            <person name="Silverstein K.A."/>
            <person name="Skrzypek M.S."/>
            <person name="Soll D."/>
            <person name="Staggs R."/>
            <person name="Stansfield I."/>
            <person name="Stumpf M.P."/>
            <person name="Sudbery P.E."/>
            <person name="Srikantha T."/>
            <person name="Zeng Q."/>
            <person name="Berman J."/>
            <person name="Berriman M."/>
            <person name="Heitman J."/>
            <person name="Gow N.A."/>
            <person name="Lorenz M.C."/>
            <person name="Birren B.W."/>
            <person name="Kellis M."/>
            <person name="Cuomo C.A."/>
        </authorList>
    </citation>
    <scope>NUCLEOTIDE SEQUENCE [LARGE SCALE GENOMIC DNA]</scope>
    <source>
        <strain evidence="5">ATCC 6260 / CBS 566 / DSM 6381 / JCM 1539 / NBRC 10279 / NRRL Y-324</strain>
    </source>
</reference>
<gene>
    <name evidence="4" type="ORF">PGUG_00386</name>
</gene>
<dbReference type="Gene3D" id="3.40.50.720">
    <property type="entry name" value="NAD(P)-binding Rossmann-like Domain"/>
    <property type="match status" value="1"/>
</dbReference>
<dbReference type="InParanoid" id="A5DAT1"/>
<keyword evidence="2" id="KW-0521">NADP</keyword>
<dbReference type="VEuPathDB" id="FungiDB:PGUG_00386"/>
<dbReference type="GO" id="GO:0005634">
    <property type="term" value="C:nucleus"/>
    <property type="evidence" value="ECO:0007669"/>
    <property type="project" value="TreeGrafter"/>
</dbReference>
<evidence type="ECO:0000313" key="4">
    <source>
        <dbReference type="EMBL" id="EDK36288.2"/>
    </source>
</evidence>
<dbReference type="RefSeq" id="XP_001487009.2">
    <property type="nucleotide sequence ID" value="XM_001486959.1"/>
</dbReference>
<dbReference type="InterPro" id="IPR036291">
    <property type="entry name" value="NAD(P)-bd_dom_sf"/>
</dbReference>
<dbReference type="OMA" id="GADCCFL"/>
<dbReference type="AlphaFoldDB" id="A5DAT1"/>
<comment type="similarity">
    <text evidence="1">Belongs to the NmrA-type oxidoreductase family.</text>
</comment>
<dbReference type="GeneID" id="5129178"/>
<feature type="domain" description="NmrA-like" evidence="3">
    <location>
        <begin position="2"/>
        <end position="305"/>
    </location>
</feature>
<dbReference type="PANTHER" id="PTHR42748:SF11">
    <property type="entry name" value="NMRA-LIKE DOMAIN-CONTAINING PROTEIN"/>
    <property type="match status" value="1"/>
</dbReference>
<dbReference type="KEGG" id="pgu:PGUG_00386"/>